<dbReference type="AlphaFoldDB" id="E7AD09"/>
<gene>
    <name evidence="1" type="ordered locus">Hfelis_10430</name>
</gene>
<dbReference type="EMBL" id="FQ670179">
    <property type="protein sequence ID" value="CBY83127.1"/>
    <property type="molecule type" value="Genomic_DNA"/>
</dbReference>
<dbReference type="OrthoDB" id="9989218at2"/>
<dbReference type="KEGG" id="hfe:HFELIS_10430"/>
<keyword evidence="2" id="KW-1185">Reference proteome</keyword>
<protein>
    <submittedName>
        <fullName evidence="1">Uncharacterized protein</fullName>
    </submittedName>
</protein>
<sequence>MDFYIIFDMEKIKERFGSISHLGTQYSMSPNYIREYYNNRFAPANKSRKLDIFKKMRDDGYIRFSDKPE</sequence>
<proteinExistence type="predicted"/>
<dbReference type="RefSeq" id="WP_013469493.1">
    <property type="nucleotide sequence ID" value="NC_014810.2"/>
</dbReference>
<reference evidence="1 2" key="1">
    <citation type="journal article" date="2011" name="Genome Biol. Evol.">
        <title>Comparative whole genome sequence analysis of the carcinogenic bacterial model pathogen Helicobacter felis.</title>
        <authorList>
            <person name="Arnold I.C."/>
            <person name="Zigova Z."/>
            <person name="Holden M."/>
            <person name="Lawley T.D."/>
            <person name="Rad R."/>
            <person name="Dougan G."/>
            <person name="Falkow S."/>
            <person name="Bentley S.D."/>
            <person name="Muller A."/>
        </authorList>
    </citation>
    <scope>NUCLEOTIDE SEQUENCE [LARGE SCALE GENOMIC DNA]</scope>
    <source>
        <strain evidence="2">ATCC 49179 / CCUG 28539 / NCTC 12436 / CS1</strain>
    </source>
</reference>
<dbReference type="HOGENOM" id="CLU_2770205_0_0_7"/>
<evidence type="ECO:0000313" key="1">
    <source>
        <dbReference type="EMBL" id="CBY83127.1"/>
    </source>
</evidence>
<dbReference type="GeneID" id="36134694"/>
<dbReference type="Proteomes" id="UP000007934">
    <property type="component" value="Chromosome"/>
</dbReference>
<accession>E7AD09</accession>
<dbReference type="STRING" id="936155.HFELIS_10430"/>
<organism evidence="1 2">
    <name type="scientific">Helicobacter felis (strain ATCC 49179 / CCUG 28539 / NCTC 12436 / CS1)</name>
    <dbReference type="NCBI Taxonomy" id="936155"/>
    <lineage>
        <taxon>Bacteria</taxon>
        <taxon>Pseudomonadati</taxon>
        <taxon>Campylobacterota</taxon>
        <taxon>Epsilonproteobacteria</taxon>
        <taxon>Campylobacterales</taxon>
        <taxon>Helicobacteraceae</taxon>
        <taxon>Helicobacter</taxon>
    </lineage>
</organism>
<evidence type="ECO:0000313" key="2">
    <source>
        <dbReference type="Proteomes" id="UP000007934"/>
    </source>
</evidence>
<name>E7AD09_HELFC</name>